<dbReference type="GO" id="GO:0005737">
    <property type="term" value="C:cytoplasm"/>
    <property type="evidence" value="ECO:0007669"/>
    <property type="project" value="UniProtKB-SubCell"/>
</dbReference>
<dbReference type="InterPro" id="IPR045305">
    <property type="entry name" value="RRM2_I_PABPs"/>
</dbReference>
<keyword evidence="8" id="KW-0539">Nucleus</keyword>
<dbReference type="CDD" id="cd12380">
    <property type="entry name" value="RRM3_I_PABPs"/>
    <property type="match status" value="1"/>
</dbReference>
<comment type="caution">
    <text evidence="13">The sequence shown here is derived from an EMBL/GenBank/DDBJ whole genome shotgun (WGS) entry which is preliminary data.</text>
</comment>
<evidence type="ECO:0000256" key="7">
    <source>
        <dbReference type="ARBA" id="ARBA00022884"/>
    </source>
</evidence>
<dbReference type="Gene3D" id="1.10.1900.10">
    <property type="entry name" value="c-terminal domain of poly(a) binding protein"/>
    <property type="match status" value="1"/>
</dbReference>
<dbReference type="InterPro" id="IPR003954">
    <property type="entry name" value="RRM_euk-type"/>
</dbReference>
<keyword evidence="6" id="KW-0677">Repeat</keyword>
<dbReference type="InterPro" id="IPR002004">
    <property type="entry name" value="PABP_HYD_C"/>
</dbReference>
<dbReference type="GO" id="GO:0006397">
    <property type="term" value="P:mRNA processing"/>
    <property type="evidence" value="ECO:0007669"/>
    <property type="project" value="UniProtKB-KW"/>
</dbReference>
<organism evidence="13 14">
    <name type="scientific">Paramicrosporidium saccamoebae</name>
    <dbReference type="NCBI Taxonomy" id="1246581"/>
    <lineage>
        <taxon>Eukaryota</taxon>
        <taxon>Fungi</taxon>
        <taxon>Fungi incertae sedis</taxon>
        <taxon>Cryptomycota</taxon>
        <taxon>Cryptomycota incertae sedis</taxon>
        <taxon>Paramicrosporidium</taxon>
    </lineage>
</organism>
<dbReference type="FunFam" id="3.30.70.330:FF:000091">
    <property type="entry name" value="Polyadenylate-binding protein"/>
    <property type="match status" value="1"/>
</dbReference>
<dbReference type="Pfam" id="PF00076">
    <property type="entry name" value="RRM_1"/>
    <property type="match status" value="4"/>
</dbReference>
<name>A0A2H9TGQ4_9FUNG</name>
<dbReference type="InterPro" id="IPR006515">
    <property type="entry name" value="PABP_1234"/>
</dbReference>
<evidence type="ECO:0000256" key="2">
    <source>
        <dbReference type="ARBA" id="ARBA00004496"/>
    </source>
</evidence>
<keyword evidence="4 10" id="KW-0963">Cytoplasm</keyword>
<reference evidence="13 14" key="1">
    <citation type="submission" date="2016-10" db="EMBL/GenBank/DDBJ databases">
        <title>The genome of Paramicrosporidium saccamoebae is the missing link in understanding Cryptomycota and Microsporidia evolution.</title>
        <authorList>
            <person name="Quandt C.A."/>
            <person name="Beaudet D."/>
            <person name="Corsaro D."/>
            <person name="Michel R."/>
            <person name="Corradi N."/>
            <person name="James T."/>
        </authorList>
    </citation>
    <scope>NUCLEOTIDE SEQUENCE [LARGE SCALE GENOMIC DNA]</scope>
    <source>
        <strain evidence="13 14">KSL3</strain>
    </source>
</reference>
<evidence type="ECO:0000256" key="1">
    <source>
        <dbReference type="ARBA" id="ARBA00004123"/>
    </source>
</evidence>
<dbReference type="Proteomes" id="UP000240830">
    <property type="component" value="Unassembled WGS sequence"/>
</dbReference>
<dbReference type="PROSITE" id="PS51309">
    <property type="entry name" value="PABC"/>
    <property type="match status" value="1"/>
</dbReference>
<evidence type="ECO:0000256" key="9">
    <source>
        <dbReference type="PROSITE-ProRule" id="PRU00176"/>
    </source>
</evidence>
<dbReference type="InterPro" id="IPR034364">
    <property type="entry name" value="PABP_RRM1"/>
</dbReference>
<dbReference type="CDD" id="cd12381">
    <property type="entry name" value="RRM4_I_PABPs"/>
    <property type="match status" value="1"/>
</dbReference>
<dbReference type="PROSITE" id="PS50102">
    <property type="entry name" value="RRM"/>
    <property type="match status" value="4"/>
</dbReference>
<evidence type="ECO:0000259" key="11">
    <source>
        <dbReference type="PROSITE" id="PS50102"/>
    </source>
</evidence>
<evidence type="ECO:0000256" key="6">
    <source>
        <dbReference type="ARBA" id="ARBA00022737"/>
    </source>
</evidence>
<feature type="domain" description="PABC" evidence="12">
    <location>
        <begin position="552"/>
        <end position="629"/>
    </location>
</feature>
<dbReference type="CDD" id="cd12378">
    <property type="entry name" value="RRM1_I_PABPs"/>
    <property type="match status" value="1"/>
</dbReference>
<dbReference type="GO" id="GO:0003723">
    <property type="term" value="F:RNA binding"/>
    <property type="evidence" value="ECO:0007669"/>
    <property type="project" value="UniProtKB-UniRule"/>
</dbReference>
<dbReference type="FunFam" id="3.30.70.330:FF:000385">
    <property type="entry name" value="Polyadenylate-binding protein"/>
    <property type="match status" value="1"/>
</dbReference>
<evidence type="ECO:0000313" key="14">
    <source>
        <dbReference type="Proteomes" id="UP000240830"/>
    </source>
</evidence>
<feature type="domain" description="RRM" evidence="11">
    <location>
        <begin position="230"/>
        <end position="307"/>
    </location>
</feature>
<dbReference type="AlphaFoldDB" id="A0A2H9TGQ4"/>
<dbReference type="SMART" id="SM00517">
    <property type="entry name" value="PolyA"/>
    <property type="match status" value="1"/>
</dbReference>
<keyword evidence="7 9" id="KW-0694">RNA-binding</keyword>
<feature type="domain" description="RRM" evidence="11">
    <location>
        <begin position="137"/>
        <end position="214"/>
    </location>
</feature>
<evidence type="ECO:0000313" key="13">
    <source>
        <dbReference type="EMBL" id="PJF16957.1"/>
    </source>
</evidence>
<dbReference type="SUPFAM" id="SSF63570">
    <property type="entry name" value="PABC (PABP) domain"/>
    <property type="match status" value="1"/>
</dbReference>
<protein>
    <recommendedName>
        <fullName evidence="10">Polyadenylate-binding protein</fullName>
        <shortName evidence="10">PABP</shortName>
    </recommendedName>
</protein>
<dbReference type="SMART" id="SM00361">
    <property type="entry name" value="RRM_1"/>
    <property type="match status" value="3"/>
</dbReference>
<dbReference type="OrthoDB" id="19742at2759"/>
<keyword evidence="5" id="KW-0507">mRNA processing</keyword>
<comment type="subcellular location">
    <subcellularLocation>
        <location evidence="2 10">Cytoplasm</location>
    </subcellularLocation>
    <subcellularLocation>
        <location evidence="1">Nucleus</location>
    </subcellularLocation>
</comment>
<dbReference type="InterPro" id="IPR012677">
    <property type="entry name" value="Nucleotide-bd_a/b_plait_sf"/>
</dbReference>
<dbReference type="InterPro" id="IPR035979">
    <property type="entry name" value="RBD_domain_sf"/>
</dbReference>
<dbReference type="FunFam" id="3.30.70.330:FF:000520">
    <property type="entry name" value="Polyadenylate-binding protein"/>
    <property type="match status" value="1"/>
</dbReference>
<evidence type="ECO:0000256" key="5">
    <source>
        <dbReference type="ARBA" id="ARBA00022664"/>
    </source>
</evidence>
<evidence type="ECO:0000256" key="4">
    <source>
        <dbReference type="ARBA" id="ARBA00022490"/>
    </source>
</evidence>
<dbReference type="CDD" id="cd12379">
    <property type="entry name" value="RRM2_I_PABPs"/>
    <property type="match status" value="1"/>
</dbReference>
<dbReference type="Gene3D" id="3.30.70.330">
    <property type="match status" value="4"/>
</dbReference>
<accession>A0A2H9TGQ4</accession>
<feature type="domain" description="RRM" evidence="11">
    <location>
        <begin position="333"/>
        <end position="410"/>
    </location>
</feature>
<comment type="function">
    <text evidence="10">Binds the poly(A) tail of mRNA.</text>
</comment>
<dbReference type="EMBL" id="MTSL01000200">
    <property type="protein sequence ID" value="PJF16957.1"/>
    <property type="molecule type" value="Genomic_DNA"/>
</dbReference>
<dbReference type="NCBIfam" id="TIGR01628">
    <property type="entry name" value="PABP-1234"/>
    <property type="match status" value="1"/>
</dbReference>
<feature type="domain" description="RRM" evidence="11">
    <location>
        <begin position="49"/>
        <end position="127"/>
    </location>
</feature>
<dbReference type="PANTHER" id="PTHR24012">
    <property type="entry name" value="RNA BINDING PROTEIN"/>
    <property type="match status" value="1"/>
</dbReference>
<keyword evidence="14" id="KW-1185">Reference proteome</keyword>
<dbReference type="InterPro" id="IPR036053">
    <property type="entry name" value="PABP-dom"/>
</dbReference>
<dbReference type="GO" id="GO:0005634">
    <property type="term" value="C:nucleus"/>
    <property type="evidence" value="ECO:0007669"/>
    <property type="project" value="UniProtKB-SubCell"/>
</dbReference>
<sequence>MSTSTSTAAAPAPAAATAPVANGPVANGAAAPVNPAGNAGFYAQAAPSASLYVGELHPDVTEAMLYELFSQVGPVSSIRVCRDAITRRSLGYAYVNFHNVADCERALDSLNYAPIKGQPCRVMWSQRDPALRRSGVGNIFIKNLDKTIDNKALHDTFSAFGHILSCKVVTDLEGNSRGYGYVHFETNEAAEQAIAKINGMLLNGVKVFVGHHVSRKERRSRLDELKAQFTNVFVKNLEESCTDDDLKELFKTYGEIQSAVVQRDEGEKTKGFGFVNFTTHEEAQKAVDGLNETEFQGRRIFVGRAQKRSERSEELRLQFEAMKLERMSKFHGVNLYVKNLDEQVTEEQLRMEFTPFGQITSLKVMSDEKGLSRGFGFVCYSAPEEAARAISEMNGRMINGKPLYVALAQRRDERRAQLENQFAQRAQQMRMQAMAAQTGMGIYQQGPLFYPPGPGAPPRFFGVNRGGAPGGAYPPAPQMMQPGQMMPPQGYPPHGMMRPNRPMRGGYRGGAPMNNGFHGPQQGGFRRPYGGPSQPRYANRAPRTDYGAFGPGAPLTAASLAAAPPEQQKRILGERLYPLVHLRDGEHASKITGMLLEMDNGELLHLLESPDALAAKISEAQDVLRQHQVASQH</sequence>
<dbReference type="InterPro" id="IPR000504">
    <property type="entry name" value="RRM_dom"/>
</dbReference>
<gene>
    <name evidence="13" type="ORF">PSACC_03232</name>
</gene>
<evidence type="ECO:0000256" key="8">
    <source>
        <dbReference type="ARBA" id="ARBA00023242"/>
    </source>
</evidence>
<dbReference type="SMART" id="SM00360">
    <property type="entry name" value="RRM"/>
    <property type="match status" value="4"/>
</dbReference>
<evidence type="ECO:0000256" key="10">
    <source>
        <dbReference type="RuleBase" id="RU362004"/>
    </source>
</evidence>
<evidence type="ECO:0000259" key="12">
    <source>
        <dbReference type="PROSITE" id="PS51309"/>
    </source>
</evidence>
<dbReference type="SUPFAM" id="SSF54928">
    <property type="entry name" value="RNA-binding domain, RBD"/>
    <property type="match status" value="2"/>
</dbReference>
<evidence type="ECO:0000256" key="3">
    <source>
        <dbReference type="ARBA" id="ARBA00008557"/>
    </source>
</evidence>
<comment type="similarity">
    <text evidence="3 10">Belongs to the polyadenylate-binding protein type-1 family.</text>
</comment>
<dbReference type="Pfam" id="PF00658">
    <property type="entry name" value="MLLE"/>
    <property type="match status" value="1"/>
</dbReference>
<proteinExistence type="inferred from homology"/>
<dbReference type="STRING" id="1246581.A0A2H9TGQ4"/>
<dbReference type="FunFam" id="3.30.70.330:FF:000003">
    <property type="entry name" value="Polyadenylate-binding protein"/>
    <property type="match status" value="1"/>
</dbReference>